<evidence type="ECO:0008006" key="2">
    <source>
        <dbReference type="Google" id="ProtNLM"/>
    </source>
</evidence>
<accession>A0A6B3BMW2</accession>
<dbReference type="InterPro" id="IPR028962">
    <property type="entry name" value="Imm10"/>
</dbReference>
<dbReference type="RefSeq" id="WP_164313113.1">
    <property type="nucleotide sequence ID" value="NZ_JAAGLU010000005.1"/>
</dbReference>
<dbReference type="EMBL" id="JAAGLU010000005">
    <property type="protein sequence ID" value="NEC85666.1"/>
    <property type="molecule type" value="Genomic_DNA"/>
</dbReference>
<dbReference type="Pfam" id="PF15588">
    <property type="entry name" value="Imm10"/>
    <property type="match status" value="1"/>
</dbReference>
<reference evidence="1" key="1">
    <citation type="submission" date="2020-01" db="EMBL/GenBank/DDBJ databases">
        <title>Insect and environment-associated Actinomycetes.</title>
        <authorList>
            <person name="Currrie C."/>
            <person name="Chevrette M."/>
            <person name="Carlson C."/>
            <person name="Stubbendieck R."/>
            <person name="Wendt-Pienkowski E."/>
        </authorList>
    </citation>
    <scope>NUCLEOTIDE SEQUENCE</scope>
    <source>
        <strain evidence="1">SID12501</strain>
    </source>
</reference>
<evidence type="ECO:0000313" key="1">
    <source>
        <dbReference type="EMBL" id="NEC85666.1"/>
    </source>
</evidence>
<name>A0A6B3BMW2_9ACTN</name>
<sequence length="136" mass="14643">MTLRFTARAVAAEVDLDNDVMRAGVAEDEAGEGFFLLFMSNIGEPSRQNMSLGLDSHCVVTQSHGTAYGCVRAVTLSGGRLTVSLDPASLDELGLDDPEIEAELDVPDEDIERMRAVLAQVLAFGRADSRPRYVGL</sequence>
<protein>
    <recommendedName>
        <fullName evidence="2">Immunity protein 10</fullName>
    </recommendedName>
</protein>
<proteinExistence type="predicted"/>
<gene>
    <name evidence="1" type="ORF">G3I71_07455</name>
</gene>
<organism evidence="1">
    <name type="scientific">Streptomyces sp. SID12501</name>
    <dbReference type="NCBI Taxonomy" id="2706042"/>
    <lineage>
        <taxon>Bacteria</taxon>
        <taxon>Bacillati</taxon>
        <taxon>Actinomycetota</taxon>
        <taxon>Actinomycetes</taxon>
        <taxon>Kitasatosporales</taxon>
        <taxon>Streptomycetaceae</taxon>
        <taxon>Streptomyces</taxon>
    </lineage>
</organism>
<comment type="caution">
    <text evidence="1">The sequence shown here is derived from an EMBL/GenBank/DDBJ whole genome shotgun (WGS) entry which is preliminary data.</text>
</comment>
<dbReference type="AlphaFoldDB" id="A0A6B3BMW2"/>